<dbReference type="SUPFAM" id="SSF46689">
    <property type="entry name" value="Homeodomain-like"/>
    <property type="match status" value="1"/>
</dbReference>
<keyword evidence="3" id="KW-0804">Transcription</keyword>
<evidence type="ECO:0000313" key="8">
    <source>
        <dbReference type="Proteomes" id="UP001595536"/>
    </source>
</evidence>
<comment type="caution">
    <text evidence="7">The sequence shown here is derived from an EMBL/GenBank/DDBJ whole genome shotgun (WGS) entry which is preliminary data.</text>
</comment>
<feature type="region of interest" description="Disordered" evidence="5">
    <location>
        <begin position="1"/>
        <end position="55"/>
    </location>
</feature>
<dbReference type="PROSITE" id="PS50977">
    <property type="entry name" value="HTH_TETR_2"/>
    <property type="match status" value="1"/>
</dbReference>
<dbReference type="RefSeq" id="WP_376832288.1">
    <property type="nucleotide sequence ID" value="NZ_JBHLWR010000006.1"/>
</dbReference>
<evidence type="ECO:0000256" key="1">
    <source>
        <dbReference type="ARBA" id="ARBA00023015"/>
    </source>
</evidence>
<gene>
    <name evidence="7" type="ORF">ACFOEX_07985</name>
</gene>
<name>A0ABV7LEK4_9HYPH</name>
<keyword evidence="1" id="KW-0805">Transcription regulation</keyword>
<dbReference type="Proteomes" id="UP001595536">
    <property type="component" value="Unassembled WGS sequence"/>
</dbReference>
<dbReference type="SUPFAM" id="SSF48498">
    <property type="entry name" value="Tetracyclin repressor-like, C-terminal domain"/>
    <property type="match status" value="1"/>
</dbReference>
<dbReference type="InterPro" id="IPR009057">
    <property type="entry name" value="Homeodomain-like_sf"/>
</dbReference>
<feature type="DNA-binding region" description="H-T-H motif" evidence="4">
    <location>
        <begin position="79"/>
        <end position="98"/>
    </location>
</feature>
<evidence type="ECO:0000256" key="5">
    <source>
        <dbReference type="SAM" id="MobiDB-lite"/>
    </source>
</evidence>
<dbReference type="PANTHER" id="PTHR30055">
    <property type="entry name" value="HTH-TYPE TRANSCRIPTIONAL REGULATOR RUTR"/>
    <property type="match status" value="1"/>
</dbReference>
<proteinExistence type="predicted"/>
<evidence type="ECO:0000256" key="4">
    <source>
        <dbReference type="PROSITE-ProRule" id="PRU00335"/>
    </source>
</evidence>
<dbReference type="PRINTS" id="PR00455">
    <property type="entry name" value="HTHTETR"/>
</dbReference>
<evidence type="ECO:0000256" key="2">
    <source>
        <dbReference type="ARBA" id="ARBA00023125"/>
    </source>
</evidence>
<keyword evidence="8" id="KW-1185">Reference proteome</keyword>
<feature type="compositionally biased region" description="Basic residues" evidence="5">
    <location>
        <begin position="1"/>
        <end position="10"/>
    </location>
</feature>
<dbReference type="Pfam" id="PF00440">
    <property type="entry name" value="TetR_N"/>
    <property type="match status" value="1"/>
</dbReference>
<accession>A0ABV7LEK4</accession>
<dbReference type="EMBL" id="JBHRUV010000033">
    <property type="protein sequence ID" value="MFC3266291.1"/>
    <property type="molecule type" value="Genomic_DNA"/>
</dbReference>
<feature type="domain" description="HTH tetR-type" evidence="6">
    <location>
        <begin position="56"/>
        <end position="116"/>
    </location>
</feature>
<keyword evidence="2 4" id="KW-0238">DNA-binding</keyword>
<dbReference type="InterPro" id="IPR050109">
    <property type="entry name" value="HTH-type_TetR-like_transc_reg"/>
</dbReference>
<evidence type="ECO:0000256" key="3">
    <source>
        <dbReference type="ARBA" id="ARBA00023163"/>
    </source>
</evidence>
<dbReference type="PANTHER" id="PTHR30055:SF234">
    <property type="entry name" value="HTH-TYPE TRANSCRIPTIONAL REGULATOR BETI"/>
    <property type="match status" value="1"/>
</dbReference>
<evidence type="ECO:0000313" key="7">
    <source>
        <dbReference type="EMBL" id="MFC3266291.1"/>
    </source>
</evidence>
<dbReference type="InterPro" id="IPR036271">
    <property type="entry name" value="Tet_transcr_reg_TetR-rel_C_sf"/>
</dbReference>
<dbReference type="InterPro" id="IPR001647">
    <property type="entry name" value="HTH_TetR"/>
</dbReference>
<protein>
    <submittedName>
        <fullName evidence="7">TetR/AcrR family transcriptional regulator</fullName>
    </submittedName>
</protein>
<dbReference type="Gene3D" id="1.10.357.10">
    <property type="entry name" value="Tetracycline Repressor, domain 2"/>
    <property type="match status" value="1"/>
</dbReference>
<evidence type="ECO:0000259" key="6">
    <source>
        <dbReference type="PROSITE" id="PS50977"/>
    </source>
</evidence>
<reference evidence="8" key="1">
    <citation type="journal article" date="2019" name="Int. J. Syst. Evol. Microbiol.">
        <title>The Global Catalogue of Microorganisms (GCM) 10K type strain sequencing project: providing services to taxonomists for standard genome sequencing and annotation.</title>
        <authorList>
            <consortium name="The Broad Institute Genomics Platform"/>
            <consortium name="The Broad Institute Genome Sequencing Center for Infectious Disease"/>
            <person name="Wu L."/>
            <person name="Ma J."/>
        </authorList>
    </citation>
    <scope>NUCLEOTIDE SEQUENCE [LARGE SCALE GENOMIC DNA]</scope>
    <source>
        <strain evidence="8">CCM 7941</strain>
    </source>
</reference>
<sequence>MDRSSKRTAGRRALPDQQAAEPPSPPPGDGGAAAPEETVVQGRRRAGGGRREAAKAERRQRIIAAARGLIRETGDAGLSMRALAARAGVSLATPYNLFGSKGAILLAVLEDIRGFGQQFSRHAHLSPLERVLKAAEIAVSYYEQDPEFYRVLWGSILRAAGAEERRAIFNPKRAAFWVGLLDAARDDGWLLADIDTGVLMNSLDYIFRAVMLHWINGELELAGLQPGVGYGFALTLRGAATARGEALMLARALAFQQQLQALGATTRAG</sequence>
<organism evidence="7 8">
    <name type="scientific">Camelimonas abortus</name>
    <dbReference type="NCBI Taxonomy" id="1017184"/>
    <lineage>
        <taxon>Bacteria</taxon>
        <taxon>Pseudomonadati</taxon>
        <taxon>Pseudomonadota</taxon>
        <taxon>Alphaproteobacteria</taxon>
        <taxon>Hyphomicrobiales</taxon>
        <taxon>Chelatococcaceae</taxon>
        <taxon>Camelimonas</taxon>
    </lineage>
</organism>